<feature type="transmembrane region" description="Helical" evidence="1">
    <location>
        <begin position="77"/>
        <end position="92"/>
    </location>
</feature>
<keyword evidence="3" id="KW-1185">Reference proteome</keyword>
<protein>
    <recommendedName>
        <fullName evidence="4">Transmembrane protein</fullName>
    </recommendedName>
</protein>
<dbReference type="Pfam" id="PF09945">
    <property type="entry name" value="DUF2177"/>
    <property type="match status" value="1"/>
</dbReference>
<keyword evidence="1" id="KW-0472">Membrane</keyword>
<keyword evidence="1" id="KW-0812">Transmembrane</keyword>
<dbReference type="EMBL" id="KB007974">
    <property type="protein sequence ID" value="ELR17736.1"/>
    <property type="molecule type" value="Genomic_DNA"/>
</dbReference>
<gene>
    <name evidence="2" type="ORF">ACA1_065250</name>
</gene>
<accession>L8H031</accession>
<feature type="transmembrane region" description="Helical" evidence="1">
    <location>
        <begin position="12"/>
        <end position="31"/>
    </location>
</feature>
<feature type="transmembrane region" description="Helical" evidence="1">
    <location>
        <begin position="51"/>
        <end position="70"/>
    </location>
</feature>
<dbReference type="Proteomes" id="UP000011083">
    <property type="component" value="Unassembled WGS sequence"/>
</dbReference>
<dbReference type="VEuPathDB" id="AmoebaDB:ACA1_065250"/>
<dbReference type="InterPro" id="IPR018687">
    <property type="entry name" value="DUF2177_membr"/>
</dbReference>
<feature type="transmembrane region" description="Helical" evidence="1">
    <location>
        <begin position="112"/>
        <end position="131"/>
    </location>
</feature>
<dbReference type="GeneID" id="14918143"/>
<dbReference type="RefSeq" id="XP_004339749.1">
    <property type="nucleotide sequence ID" value="XM_004339701.1"/>
</dbReference>
<dbReference type="KEGG" id="acan:ACA1_065250"/>
<organism evidence="2 3">
    <name type="scientific">Acanthamoeba castellanii (strain ATCC 30010 / Neff)</name>
    <dbReference type="NCBI Taxonomy" id="1257118"/>
    <lineage>
        <taxon>Eukaryota</taxon>
        <taxon>Amoebozoa</taxon>
        <taxon>Discosea</taxon>
        <taxon>Longamoebia</taxon>
        <taxon>Centramoebida</taxon>
        <taxon>Acanthamoebidae</taxon>
        <taxon>Acanthamoeba</taxon>
    </lineage>
</organism>
<proteinExistence type="predicted"/>
<name>L8H031_ACACF</name>
<evidence type="ECO:0008006" key="4">
    <source>
        <dbReference type="Google" id="ProtNLM"/>
    </source>
</evidence>
<reference evidence="2 3" key="1">
    <citation type="journal article" date="2013" name="Genome Biol.">
        <title>Genome of Acanthamoeba castellanii highlights extensive lateral gene transfer and early evolution of tyrosine kinase signaling.</title>
        <authorList>
            <person name="Clarke M."/>
            <person name="Lohan A.J."/>
            <person name="Liu B."/>
            <person name="Lagkouvardos I."/>
            <person name="Roy S."/>
            <person name="Zafar N."/>
            <person name="Bertelli C."/>
            <person name="Schilde C."/>
            <person name="Kianianmomeni A."/>
            <person name="Burglin T.R."/>
            <person name="Frech C."/>
            <person name="Turcotte B."/>
            <person name="Kopec K.O."/>
            <person name="Synnott J.M."/>
            <person name="Choo C."/>
            <person name="Paponov I."/>
            <person name="Finkler A."/>
            <person name="Soon Heng Tan C."/>
            <person name="Hutchins A.P."/>
            <person name="Weinmeier T."/>
            <person name="Rattei T."/>
            <person name="Chu J.S."/>
            <person name="Gimenez G."/>
            <person name="Irimia M."/>
            <person name="Rigden D.J."/>
            <person name="Fitzpatrick D.A."/>
            <person name="Lorenzo-Morales J."/>
            <person name="Bateman A."/>
            <person name="Chiu C.H."/>
            <person name="Tang P."/>
            <person name="Hegemann P."/>
            <person name="Fromm H."/>
            <person name="Raoult D."/>
            <person name="Greub G."/>
            <person name="Miranda-Saavedra D."/>
            <person name="Chen N."/>
            <person name="Nash P."/>
            <person name="Ginger M.L."/>
            <person name="Horn M."/>
            <person name="Schaap P."/>
            <person name="Caler L."/>
            <person name="Loftus B."/>
        </authorList>
    </citation>
    <scope>NUCLEOTIDE SEQUENCE [LARGE SCALE GENOMIC DNA]</scope>
    <source>
        <strain evidence="2 3">Neff</strain>
    </source>
</reference>
<dbReference type="OrthoDB" id="10622494at2759"/>
<dbReference type="OMA" id="TWILVHA"/>
<dbReference type="AlphaFoldDB" id="L8H031"/>
<evidence type="ECO:0000313" key="3">
    <source>
        <dbReference type="Proteomes" id="UP000011083"/>
    </source>
</evidence>
<evidence type="ECO:0000256" key="1">
    <source>
        <dbReference type="SAM" id="Phobius"/>
    </source>
</evidence>
<evidence type="ECO:0000313" key="2">
    <source>
        <dbReference type="EMBL" id="ELR17736.1"/>
    </source>
</evidence>
<sequence length="152" mass="16573">MDEVVSTIWTYVKVLVVYLVVDVIYLVLPPVSAYNKSVIEGVQGSPVELRLLPALLVYFVGAAALTWILVHAPEGRRVASAAFMGFCTYGIYDLTNYATLTNYPLRMVVQDMLWGASSFGISAFIYTRLLAPKPAAAVYPTGMEVSPGKLGM</sequence>
<keyword evidence="1" id="KW-1133">Transmembrane helix</keyword>